<evidence type="ECO:0000259" key="3">
    <source>
        <dbReference type="PROSITE" id="PS51186"/>
    </source>
</evidence>
<dbReference type="InterPro" id="IPR016181">
    <property type="entry name" value="Acyl_CoA_acyltransferase"/>
</dbReference>
<evidence type="ECO:0000313" key="5">
    <source>
        <dbReference type="Proteomes" id="UP000515563"/>
    </source>
</evidence>
<reference evidence="4 5" key="2">
    <citation type="journal article" date="2020" name="Microbiol. Resour. Announc.">
        <title>Antarctic desert soil bacteria exhibit high novel natural product potential, evaluated through long-read genome sequencing and comparative genomics.</title>
        <authorList>
            <person name="Benaud N."/>
            <person name="Edwards R.J."/>
            <person name="Amos T.G."/>
            <person name="D'Agostino P.M."/>
            <person name="Gutierrez-Chavez C."/>
            <person name="Montgomery K."/>
            <person name="Nicetic I."/>
            <person name="Ferrari B.C."/>
        </authorList>
    </citation>
    <scope>NUCLEOTIDE SEQUENCE [LARGE SCALE GENOMIC DNA]</scope>
    <source>
        <strain evidence="4 5">SPB151</strain>
    </source>
</reference>
<accession>A0A7G6X3E2</accession>
<dbReference type="PANTHER" id="PTHR43877">
    <property type="entry name" value="AMINOALKYLPHOSPHONATE N-ACETYLTRANSFERASE-RELATED-RELATED"/>
    <property type="match status" value="1"/>
</dbReference>
<dbReference type="PROSITE" id="PS51186">
    <property type="entry name" value="GNAT"/>
    <property type="match status" value="1"/>
</dbReference>
<dbReference type="GO" id="GO:0016747">
    <property type="term" value="F:acyltransferase activity, transferring groups other than amino-acyl groups"/>
    <property type="evidence" value="ECO:0007669"/>
    <property type="project" value="InterPro"/>
</dbReference>
<dbReference type="Pfam" id="PF13508">
    <property type="entry name" value="Acetyltransf_7"/>
    <property type="match status" value="1"/>
</dbReference>
<dbReference type="Gene3D" id="3.40.630.30">
    <property type="match status" value="1"/>
</dbReference>
<organism evidence="4 5">
    <name type="scientific">Kribbella qitaiheensis</name>
    <dbReference type="NCBI Taxonomy" id="1544730"/>
    <lineage>
        <taxon>Bacteria</taxon>
        <taxon>Bacillati</taxon>
        <taxon>Actinomycetota</taxon>
        <taxon>Actinomycetes</taxon>
        <taxon>Propionibacteriales</taxon>
        <taxon>Kribbellaceae</taxon>
        <taxon>Kribbella</taxon>
    </lineage>
</organism>
<evidence type="ECO:0000256" key="1">
    <source>
        <dbReference type="ARBA" id="ARBA00022679"/>
    </source>
</evidence>
<dbReference type="InterPro" id="IPR050832">
    <property type="entry name" value="Bact_Acetyltransf"/>
</dbReference>
<dbReference type="SUPFAM" id="SSF55729">
    <property type="entry name" value="Acyl-CoA N-acyltransferases (Nat)"/>
    <property type="match status" value="1"/>
</dbReference>
<dbReference type="KEGG" id="kqi:F1D05_26155"/>
<reference evidence="5" key="1">
    <citation type="submission" date="2019-09" db="EMBL/GenBank/DDBJ databases">
        <title>Antimicrobial potential of Antarctic Bacteria.</title>
        <authorList>
            <person name="Benaud N."/>
            <person name="Edwards R.J."/>
            <person name="Ferrari B.C."/>
        </authorList>
    </citation>
    <scope>NUCLEOTIDE SEQUENCE [LARGE SCALE GENOMIC DNA]</scope>
    <source>
        <strain evidence="5">SPB151</strain>
    </source>
</reference>
<gene>
    <name evidence="4" type="ORF">F1D05_26155</name>
</gene>
<dbReference type="CDD" id="cd04301">
    <property type="entry name" value="NAT_SF"/>
    <property type="match status" value="1"/>
</dbReference>
<proteinExistence type="predicted"/>
<feature type="domain" description="N-acetyltransferase" evidence="3">
    <location>
        <begin position="2"/>
        <end position="150"/>
    </location>
</feature>
<dbReference type="EMBL" id="CP043661">
    <property type="protein sequence ID" value="QNE20757.1"/>
    <property type="molecule type" value="Genomic_DNA"/>
</dbReference>
<keyword evidence="1 4" id="KW-0808">Transferase</keyword>
<dbReference type="RefSeq" id="WP_185443154.1">
    <property type="nucleotide sequence ID" value="NZ_CP043661.1"/>
</dbReference>
<keyword evidence="2" id="KW-0012">Acyltransferase</keyword>
<dbReference type="Proteomes" id="UP000515563">
    <property type="component" value="Chromosome"/>
</dbReference>
<dbReference type="InterPro" id="IPR000182">
    <property type="entry name" value="GNAT_dom"/>
</dbReference>
<protein>
    <submittedName>
        <fullName evidence="4">GNAT family N-acetyltransferase</fullName>
    </submittedName>
</protein>
<dbReference type="AlphaFoldDB" id="A0A7G6X3E2"/>
<keyword evidence="5" id="KW-1185">Reference proteome</keyword>
<sequence>MLKIRPATPADATPVTAIAQAAFELYIPRIGRPPFPMTVDYAAAIDSGKVWVADDRSTVIGFVLLEDQPDALLLDVIAVSPTAQGTGVGSALLAFVDTEAHSRGHHQITLYTNVAMTENLTYYPHHGYTETHREAFHGFERVHFTKLTAR</sequence>
<evidence type="ECO:0000313" key="4">
    <source>
        <dbReference type="EMBL" id="QNE20757.1"/>
    </source>
</evidence>
<evidence type="ECO:0000256" key="2">
    <source>
        <dbReference type="ARBA" id="ARBA00023315"/>
    </source>
</evidence>
<name>A0A7G6X3E2_9ACTN</name>